<keyword evidence="4" id="KW-1185">Reference proteome</keyword>
<name>A0AAN7AHJ7_9PEZI</name>
<feature type="signal peptide" evidence="2">
    <location>
        <begin position="1"/>
        <end position="17"/>
    </location>
</feature>
<dbReference type="EMBL" id="MU864382">
    <property type="protein sequence ID" value="KAK4188871.1"/>
    <property type="molecule type" value="Genomic_DNA"/>
</dbReference>
<evidence type="ECO:0000313" key="4">
    <source>
        <dbReference type="Proteomes" id="UP001302126"/>
    </source>
</evidence>
<accession>A0AAN7AHJ7</accession>
<evidence type="ECO:0000256" key="2">
    <source>
        <dbReference type="SAM" id="SignalP"/>
    </source>
</evidence>
<comment type="caution">
    <text evidence="3">The sequence shown here is derived from an EMBL/GenBank/DDBJ whole genome shotgun (WGS) entry which is preliminary data.</text>
</comment>
<keyword evidence="2" id="KW-0732">Signal</keyword>
<evidence type="ECO:0000313" key="3">
    <source>
        <dbReference type="EMBL" id="KAK4188871.1"/>
    </source>
</evidence>
<feature type="region of interest" description="Disordered" evidence="1">
    <location>
        <begin position="46"/>
        <end position="73"/>
    </location>
</feature>
<evidence type="ECO:0000256" key="1">
    <source>
        <dbReference type="SAM" id="MobiDB-lite"/>
    </source>
</evidence>
<organism evidence="3 4">
    <name type="scientific">Podospora australis</name>
    <dbReference type="NCBI Taxonomy" id="1536484"/>
    <lineage>
        <taxon>Eukaryota</taxon>
        <taxon>Fungi</taxon>
        <taxon>Dikarya</taxon>
        <taxon>Ascomycota</taxon>
        <taxon>Pezizomycotina</taxon>
        <taxon>Sordariomycetes</taxon>
        <taxon>Sordariomycetidae</taxon>
        <taxon>Sordariales</taxon>
        <taxon>Podosporaceae</taxon>
        <taxon>Podospora</taxon>
    </lineage>
</organism>
<reference evidence="3" key="1">
    <citation type="journal article" date="2023" name="Mol. Phylogenet. Evol.">
        <title>Genome-scale phylogeny and comparative genomics of the fungal order Sordariales.</title>
        <authorList>
            <person name="Hensen N."/>
            <person name="Bonometti L."/>
            <person name="Westerberg I."/>
            <person name="Brannstrom I.O."/>
            <person name="Guillou S."/>
            <person name="Cros-Aarteil S."/>
            <person name="Calhoun S."/>
            <person name="Haridas S."/>
            <person name="Kuo A."/>
            <person name="Mondo S."/>
            <person name="Pangilinan J."/>
            <person name="Riley R."/>
            <person name="LaButti K."/>
            <person name="Andreopoulos B."/>
            <person name="Lipzen A."/>
            <person name="Chen C."/>
            <person name="Yan M."/>
            <person name="Daum C."/>
            <person name="Ng V."/>
            <person name="Clum A."/>
            <person name="Steindorff A."/>
            <person name="Ohm R.A."/>
            <person name="Martin F."/>
            <person name="Silar P."/>
            <person name="Natvig D.O."/>
            <person name="Lalanne C."/>
            <person name="Gautier V."/>
            <person name="Ament-Velasquez S.L."/>
            <person name="Kruys A."/>
            <person name="Hutchinson M.I."/>
            <person name="Powell A.J."/>
            <person name="Barry K."/>
            <person name="Miller A.N."/>
            <person name="Grigoriev I.V."/>
            <person name="Debuchy R."/>
            <person name="Gladieux P."/>
            <person name="Hiltunen Thoren M."/>
            <person name="Johannesson H."/>
        </authorList>
    </citation>
    <scope>NUCLEOTIDE SEQUENCE</scope>
    <source>
        <strain evidence="3">PSN309</strain>
    </source>
</reference>
<protein>
    <recommendedName>
        <fullName evidence="5">Secreted protein</fullName>
    </recommendedName>
</protein>
<dbReference type="Proteomes" id="UP001302126">
    <property type="component" value="Unassembled WGS sequence"/>
</dbReference>
<evidence type="ECO:0008006" key="5">
    <source>
        <dbReference type="Google" id="ProtNLM"/>
    </source>
</evidence>
<proteinExistence type="predicted"/>
<reference evidence="3" key="2">
    <citation type="submission" date="2023-05" db="EMBL/GenBank/DDBJ databases">
        <authorList>
            <consortium name="Lawrence Berkeley National Laboratory"/>
            <person name="Steindorff A."/>
            <person name="Hensen N."/>
            <person name="Bonometti L."/>
            <person name="Westerberg I."/>
            <person name="Brannstrom I.O."/>
            <person name="Guillou S."/>
            <person name="Cros-Aarteil S."/>
            <person name="Calhoun S."/>
            <person name="Haridas S."/>
            <person name="Kuo A."/>
            <person name="Mondo S."/>
            <person name="Pangilinan J."/>
            <person name="Riley R."/>
            <person name="Labutti K."/>
            <person name="Andreopoulos B."/>
            <person name="Lipzen A."/>
            <person name="Chen C."/>
            <person name="Yanf M."/>
            <person name="Daum C."/>
            <person name="Ng V."/>
            <person name="Clum A."/>
            <person name="Ohm R."/>
            <person name="Martin F."/>
            <person name="Silar P."/>
            <person name="Natvig D."/>
            <person name="Lalanne C."/>
            <person name="Gautier V."/>
            <person name="Ament-Velasquez S.L."/>
            <person name="Kruys A."/>
            <person name="Hutchinson M.I."/>
            <person name="Powell A.J."/>
            <person name="Barry K."/>
            <person name="Miller A.N."/>
            <person name="Grigoriev I.V."/>
            <person name="Debuchy R."/>
            <person name="Gladieux P."/>
            <person name="Thoren M.H."/>
            <person name="Johannesson H."/>
        </authorList>
    </citation>
    <scope>NUCLEOTIDE SEQUENCE</scope>
    <source>
        <strain evidence="3">PSN309</strain>
    </source>
</reference>
<feature type="chain" id="PRO_5042978780" description="Secreted protein" evidence="2">
    <location>
        <begin position="18"/>
        <end position="118"/>
    </location>
</feature>
<gene>
    <name evidence="3" type="ORF">QBC35DRAFT_473148</name>
</gene>
<sequence length="118" mass="12679">MDVTCLLVLIYVGACVALDEKQSGKMSFREAYPMMGTANQTAERFLLPDPNSTSRGRSGKSVPPSECGNPSKARPITTLCVVIGKHSMMFGGTRGKCKREEGQIEGGYLICGPDLFGE</sequence>
<dbReference type="AlphaFoldDB" id="A0AAN7AHJ7"/>